<name>C4XZN9_CLAL4</name>
<dbReference type="VEuPathDB" id="FungiDB:CLUG_01421"/>
<sequence length="346" mass="39272">MIELTANFGTKEPACTTRRNRPSVNIIRIRPNQVTKTTFVRNFSCSTQDTNSVEHADFGRQTSVYTQDLPVDDSRKRQEIKHSAAILPNRRQAVFGQAFIIKTVDSGDLPQLMVTPHQRYTVWVLDFEHHEKRECLQRKVSTVHVIAQKNVVSSVVVARQATGNFEELQQVVESAVYIATDSNGRLYRSDVGIFHQKLFHKLAESFHVGLRERQTFFDSVQPSVGTAFSHSKFGSKRGVYDFFWCMDGKPVQEKKLAKDYTMQIVWTGGETWAAHARTVFRFSLSIFSHTHLYRNHHVAASPEKAVFFTGGIMFLPVAHVRFFALASCGQSASVKPRNENSSMGRV</sequence>
<dbReference type="InParanoid" id="C4XZN9"/>
<organism evidence="1 2">
    <name type="scientific">Clavispora lusitaniae (strain ATCC 42720)</name>
    <name type="common">Yeast</name>
    <name type="synonym">Candida lusitaniae</name>
    <dbReference type="NCBI Taxonomy" id="306902"/>
    <lineage>
        <taxon>Eukaryota</taxon>
        <taxon>Fungi</taxon>
        <taxon>Dikarya</taxon>
        <taxon>Ascomycota</taxon>
        <taxon>Saccharomycotina</taxon>
        <taxon>Pichiomycetes</taxon>
        <taxon>Metschnikowiaceae</taxon>
        <taxon>Clavispora</taxon>
    </lineage>
</organism>
<dbReference type="EMBL" id="CH408077">
    <property type="protein sequence ID" value="EEQ37297.1"/>
    <property type="molecule type" value="Genomic_DNA"/>
</dbReference>
<evidence type="ECO:0000313" key="1">
    <source>
        <dbReference type="EMBL" id="EEQ37297.1"/>
    </source>
</evidence>
<dbReference type="Proteomes" id="UP000007703">
    <property type="component" value="Unassembled WGS sequence"/>
</dbReference>
<dbReference type="HOGENOM" id="CLU_801686_0_0_1"/>
<gene>
    <name evidence="1" type="ORF">CLUG_01421</name>
</gene>
<dbReference type="KEGG" id="clu:CLUG_01421"/>
<accession>C4XZN9</accession>
<reference evidence="1 2" key="1">
    <citation type="journal article" date="2009" name="Nature">
        <title>Evolution of pathogenicity and sexual reproduction in eight Candida genomes.</title>
        <authorList>
            <person name="Butler G."/>
            <person name="Rasmussen M.D."/>
            <person name="Lin M.F."/>
            <person name="Santos M.A."/>
            <person name="Sakthikumar S."/>
            <person name="Munro C.A."/>
            <person name="Rheinbay E."/>
            <person name="Grabherr M."/>
            <person name="Forche A."/>
            <person name="Reedy J.L."/>
            <person name="Agrafioti I."/>
            <person name="Arnaud M.B."/>
            <person name="Bates S."/>
            <person name="Brown A.J."/>
            <person name="Brunke S."/>
            <person name="Costanzo M.C."/>
            <person name="Fitzpatrick D.A."/>
            <person name="de Groot P.W."/>
            <person name="Harris D."/>
            <person name="Hoyer L.L."/>
            <person name="Hube B."/>
            <person name="Klis F.M."/>
            <person name="Kodira C."/>
            <person name="Lennard N."/>
            <person name="Logue M.E."/>
            <person name="Martin R."/>
            <person name="Neiman A.M."/>
            <person name="Nikolaou E."/>
            <person name="Quail M.A."/>
            <person name="Quinn J."/>
            <person name="Santos M.C."/>
            <person name="Schmitzberger F.F."/>
            <person name="Sherlock G."/>
            <person name="Shah P."/>
            <person name="Silverstein K.A."/>
            <person name="Skrzypek M.S."/>
            <person name="Soll D."/>
            <person name="Staggs R."/>
            <person name="Stansfield I."/>
            <person name="Stumpf M.P."/>
            <person name="Sudbery P.E."/>
            <person name="Srikantha T."/>
            <person name="Zeng Q."/>
            <person name="Berman J."/>
            <person name="Berriman M."/>
            <person name="Heitman J."/>
            <person name="Gow N.A."/>
            <person name="Lorenz M.C."/>
            <person name="Birren B.W."/>
            <person name="Kellis M."/>
            <person name="Cuomo C.A."/>
        </authorList>
    </citation>
    <scope>NUCLEOTIDE SEQUENCE [LARGE SCALE GENOMIC DNA]</scope>
    <source>
        <strain evidence="1 2">ATCC 42720</strain>
    </source>
</reference>
<proteinExistence type="predicted"/>
<dbReference type="AlphaFoldDB" id="C4XZN9"/>
<evidence type="ECO:0000313" key="2">
    <source>
        <dbReference type="Proteomes" id="UP000007703"/>
    </source>
</evidence>
<protein>
    <submittedName>
        <fullName evidence="1">Serine/threonine protein phosphatase PP1-1</fullName>
    </submittedName>
</protein>